<dbReference type="Gene3D" id="3.10.450.50">
    <property type="match status" value="1"/>
</dbReference>
<dbReference type="InterPro" id="IPR032710">
    <property type="entry name" value="NTF2-like_dom_sf"/>
</dbReference>
<evidence type="ECO:0000259" key="4">
    <source>
        <dbReference type="PROSITE" id="PS50102"/>
    </source>
</evidence>
<dbReference type="InterPro" id="IPR002075">
    <property type="entry name" value="NTF2_dom"/>
</dbReference>
<proteinExistence type="predicted"/>
<feature type="domain" description="NTF2" evidence="5">
    <location>
        <begin position="12"/>
        <end position="129"/>
    </location>
</feature>
<dbReference type="GO" id="GO:1990904">
    <property type="term" value="C:ribonucleoprotein complex"/>
    <property type="evidence" value="ECO:0007669"/>
    <property type="project" value="TreeGrafter"/>
</dbReference>
<keyword evidence="1 2" id="KW-0694">RNA-binding</keyword>
<dbReference type="Pfam" id="PF02136">
    <property type="entry name" value="NTF2"/>
    <property type="match status" value="1"/>
</dbReference>
<evidence type="ECO:0000259" key="5">
    <source>
        <dbReference type="PROSITE" id="PS50177"/>
    </source>
</evidence>
<evidence type="ECO:0000313" key="7">
    <source>
        <dbReference type="Proteomes" id="UP000836841"/>
    </source>
</evidence>
<dbReference type="PANTHER" id="PTHR10693:SF20">
    <property type="entry name" value="AT27578P"/>
    <property type="match status" value="1"/>
</dbReference>
<dbReference type="EMBL" id="OU466859">
    <property type="protein sequence ID" value="CAH2054672.1"/>
    <property type="molecule type" value="Genomic_DNA"/>
</dbReference>
<keyword evidence="7" id="KW-1185">Reference proteome</keyword>
<dbReference type="SUPFAM" id="SSF54427">
    <property type="entry name" value="NTF2-like"/>
    <property type="match status" value="1"/>
</dbReference>
<dbReference type="AlphaFoldDB" id="A0AAU9S0D5"/>
<dbReference type="Gene3D" id="3.30.70.330">
    <property type="match status" value="1"/>
</dbReference>
<dbReference type="PROSITE" id="PS50102">
    <property type="entry name" value="RRM"/>
    <property type="match status" value="1"/>
</dbReference>
<feature type="region of interest" description="Disordered" evidence="3">
    <location>
        <begin position="299"/>
        <end position="349"/>
    </location>
</feature>
<protein>
    <submittedName>
        <fullName evidence="6">Uncharacterized protein</fullName>
    </submittedName>
</protein>
<evidence type="ECO:0000256" key="2">
    <source>
        <dbReference type="PROSITE-ProRule" id="PRU00176"/>
    </source>
</evidence>
<feature type="domain" description="RRM" evidence="4">
    <location>
        <begin position="195"/>
        <end position="271"/>
    </location>
</feature>
<dbReference type="PROSITE" id="PS50177">
    <property type="entry name" value="NTF2_DOMAIN"/>
    <property type="match status" value="1"/>
</dbReference>
<dbReference type="CDD" id="cd00780">
    <property type="entry name" value="NTF2"/>
    <property type="match status" value="1"/>
</dbReference>
<dbReference type="SMART" id="SM00360">
    <property type="entry name" value="RRM"/>
    <property type="match status" value="1"/>
</dbReference>
<gene>
    <name evidence="6" type="ORF">TAV2_LOCUS9004</name>
</gene>
<dbReference type="InterPro" id="IPR018222">
    <property type="entry name" value="Nuclear_transport_factor_2_euk"/>
</dbReference>
<dbReference type="InterPro" id="IPR012677">
    <property type="entry name" value="Nucleotide-bd_a/b_plait_sf"/>
</dbReference>
<dbReference type="SUPFAM" id="SSF54928">
    <property type="entry name" value="RNA-binding domain, RBD"/>
    <property type="match status" value="1"/>
</dbReference>
<dbReference type="GO" id="GO:0005829">
    <property type="term" value="C:cytosol"/>
    <property type="evidence" value="ECO:0007669"/>
    <property type="project" value="TreeGrafter"/>
</dbReference>
<evidence type="ECO:0000256" key="1">
    <source>
        <dbReference type="ARBA" id="ARBA00022884"/>
    </source>
</evidence>
<name>A0AAU9S0D5_THLAR</name>
<dbReference type="CDD" id="cd00590">
    <property type="entry name" value="RRM_SF"/>
    <property type="match status" value="1"/>
</dbReference>
<reference evidence="6 7" key="1">
    <citation type="submission" date="2022-03" db="EMBL/GenBank/DDBJ databases">
        <authorList>
            <person name="Nunn A."/>
            <person name="Chopra R."/>
            <person name="Nunn A."/>
            <person name="Contreras Garrido A."/>
        </authorList>
    </citation>
    <scope>NUCLEOTIDE SEQUENCE [LARGE SCALE GENOMIC DNA]</scope>
</reference>
<evidence type="ECO:0000256" key="3">
    <source>
        <dbReference type="SAM" id="MobiDB-lite"/>
    </source>
</evidence>
<dbReference type="PANTHER" id="PTHR10693">
    <property type="entry name" value="RAS GTPASE-ACTIVATING PROTEIN-BINDING PROTEIN"/>
    <property type="match status" value="1"/>
</dbReference>
<dbReference type="Pfam" id="PF00076">
    <property type="entry name" value="RRM_1"/>
    <property type="match status" value="1"/>
</dbReference>
<dbReference type="InterPro" id="IPR039539">
    <property type="entry name" value="Ras_GTPase_bind_prot"/>
</dbReference>
<dbReference type="InterPro" id="IPR035979">
    <property type="entry name" value="RBD_domain_sf"/>
</dbReference>
<organism evidence="6 7">
    <name type="scientific">Thlaspi arvense</name>
    <name type="common">Field penny-cress</name>
    <dbReference type="NCBI Taxonomy" id="13288"/>
    <lineage>
        <taxon>Eukaryota</taxon>
        <taxon>Viridiplantae</taxon>
        <taxon>Streptophyta</taxon>
        <taxon>Embryophyta</taxon>
        <taxon>Tracheophyta</taxon>
        <taxon>Spermatophyta</taxon>
        <taxon>Magnoliopsida</taxon>
        <taxon>eudicotyledons</taxon>
        <taxon>Gunneridae</taxon>
        <taxon>Pentapetalae</taxon>
        <taxon>rosids</taxon>
        <taxon>malvids</taxon>
        <taxon>Brassicales</taxon>
        <taxon>Brassicaceae</taxon>
        <taxon>Thlaspideae</taxon>
        <taxon>Thlaspi</taxon>
    </lineage>
</organism>
<evidence type="ECO:0000313" key="6">
    <source>
        <dbReference type="EMBL" id="CAH2054672.1"/>
    </source>
</evidence>
<accession>A0AAU9S0D5</accession>
<dbReference type="GO" id="GO:0003729">
    <property type="term" value="F:mRNA binding"/>
    <property type="evidence" value="ECO:0007669"/>
    <property type="project" value="TreeGrafter"/>
</dbReference>
<dbReference type="Proteomes" id="UP000836841">
    <property type="component" value="Chromosome 3"/>
</dbReference>
<dbReference type="InterPro" id="IPR000504">
    <property type="entry name" value="RRM_dom"/>
</dbReference>
<sequence length="349" mass="39126">MDPNARLPAKEVGDELAKQYYLVLQTRPKLLRLFYKGFSKIGRPGNNGKMCSYTLSDTDDDNLNMLSSGGFDSAEVTSIISQDSQDGSVLVVVGGYFTCKNRPERNFTQVFLLAPQVNGYFVLNDMLHFDDTSVLPANNETKVVRKEVADASLIVEDGSKIPDASVVMKPIPKADAVDDTGNGNNRESHAFTECSTVHVKNLPANDASAKVANALNKFGPIKRGGIEIRNTTWNYHYGFVEFEEAIAAERAIKASPLRIDGKKVAVQMKRGSREQMRIIEEEGRHRGKGVYDFRGWRESMEGQSKAQEEEGRTGVDHAWDCEQVNEEHRKFQEEQMKLEEENGEEENQH</sequence>